<evidence type="ECO:0000313" key="2">
    <source>
        <dbReference type="EMBL" id="CAJ1949011.1"/>
    </source>
</evidence>
<evidence type="ECO:0000256" key="1">
    <source>
        <dbReference type="SAM" id="SignalP"/>
    </source>
</evidence>
<keyword evidence="3" id="KW-1185">Reference proteome</keyword>
<dbReference type="AlphaFoldDB" id="A0AAD2JHE1"/>
<accession>A0AAD2JHE1</accession>
<dbReference type="Pfam" id="PF05981">
    <property type="entry name" value="CreA"/>
    <property type="match status" value="1"/>
</dbReference>
<proteinExistence type="predicted"/>
<feature type="chain" id="PRO_5041935403" evidence="1">
    <location>
        <begin position="26"/>
        <end position="239"/>
    </location>
</feature>
<dbReference type="EMBL" id="CAKOGP040001758">
    <property type="protein sequence ID" value="CAJ1949011.1"/>
    <property type="molecule type" value="Genomic_DNA"/>
</dbReference>
<feature type="signal peptide" evidence="1">
    <location>
        <begin position="1"/>
        <end position="25"/>
    </location>
</feature>
<reference evidence="2" key="1">
    <citation type="submission" date="2023-08" db="EMBL/GenBank/DDBJ databases">
        <authorList>
            <person name="Audoor S."/>
            <person name="Bilcke G."/>
        </authorList>
    </citation>
    <scope>NUCLEOTIDE SEQUENCE</scope>
</reference>
<dbReference type="Proteomes" id="UP001295423">
    <property type="component" value="Unassembled WGS sequence"/>
</dbReference>
<dbReference type="PANTHER" id="PTHR37952">
    <property type="match status" value="1"/>
</dbReference>
<sequence length="239" mass="25407">MNYSSSMLAIVLLLMLSSTTIQVQSFSLGNLPPHHSSSAVSTDSALGAASNSWMPNGEAVGKVMASGLLAASLIFGASSSPAFAESSKVVGELKGSGLVFKDTLQIERFEDPKVKGVTLYISTFQRPITEKLNKGFFNDPSTASVACAKTGKVSIADNINKSISGEEVFKESRSLLFKNLRVERIFDTDTNTVVYVSFNTRLDKNDDNNKSRFASSLCAVNLDEPVVAAAPASPPPATK</sequence>
<evidence type="ECO:0000313" key="3">
    <source>
        <dbReference type="Proteomes" id="UP001295423"/>
    </source>
</evidence>
<name>A0AAD2JHE1_9STRA</name>
<dbReference type="PANTHER" id="PTHR37952:SF2">
    <property type="entry name" value="PROTEIN CREA"/>
    <property type="match status" value="1"/>
</dbReference>
<dbReference type="InterPro" id="IPR010292">
    <property type="entry name" value="Uncharacterised_CreA"/>
</dbReference>
<organism evidence="2 3">
    <name type="scientific">Cylindrotheca closterium</name>
    <dbReference type="NCBI Taxonomy" id="2856"/>
    <lineage>
        <taxon>Eukaryota</taxon>
        <taxon>Sar</taxon>
        <taxon>Stramenopiles</taxon>
        <taxon>Ochrophyta</taxon>
        <taxon>Bacillariophyta</taxon>
        <taxon>Bacillariophyceae</taxon>
        <taxon>Bacillariophycidae</taxon>
        <taxon>Bacillariales</taxon>
        <taxon>Bacillariaceae</taxon>
        <taxon>Cylindrotheca</taxon>
    </lineage>
</organism>
<keyword evidence="1" id="KW-0732">Signal</keyword>
<gene>
    <name evidence="2" type="ORF">CYCCA115_LOCUS11881</name>
</gene>
<protein>
    <submittedName>
        <fullName evidence="2">Uncharacterized protein</fullName>
    </submittedName>
</protein>
<comment type="caution">
    <text evidence="2">The sequence shown here is derived from an EMBL/GenBank/DDBJ whole genome shotgun (WGS) entry which is preliminary data.</text>
</comment>